<gene>
    <name evidence="2" type="ORF">SSFG_02017</name>
</gene>
<dbReference type="EMBL" id="DS999641">
    <property type="protein sequence ID" value="EFE66768.2"/>
    <property type="molecule type" value="Genomic_DNA"/>
</dbReference>
<keyword evidence="1" id="KW-0472">Membrane</keyword>
<protein>
    <submittedName>
        <fullName evidence="2">Predicted protein</fullName>
    </submittedName>
</protein>
<name>D5ZT67_STRV1</name>
<keyword evidence="1" id="KW-1133">Transmembrane helix</keyword>
<proteinExistence type="predicted"/>
<feature type="transmembrane region" description="Helical" evidence="1">
    <location>
        <begin position="6"/>
        <end position="26"/>
    </location>
</feature>
<organism evidence="2 3">
    <name type="scientific">Streptomyces viridosporus (strain ATCC 14672 / DSM 40746 / JCM 4963 / KCTC 9882 / NRRL B-12104 / FH 1290)</name>
    <name type="common">Streptomyces ghanaensis</name>
    <dbReference type="NCBI Taxonomy" id="566461"/>
    <lineage>
        <taxon>Bacteria</taxon>
        <taxon>Bacillati</taxon>
        <taxon>Actinomycetota</taxon>
        <taxon>Actinomycetes</taxon>
        <taxon>Kitasatosporales</taxon>
        <taxon>Streptomycetaceae</taxon>
        <taxon>Streptomyces</taxon>
    </lineage>
</organism>
<evidence type="ECO:0000313" key="3">
    <source>
        <dbReference type="Proteomes" id="UP000003824"/>
    </source>
</evidence>
<accession>D5ZT67</accession>
<evidence type="ECO:0000256" key="1">
    <source>
        <dbReference type="SAM" id="Phobius"/>
    </source>
</evidence>
<dbReference type="AlphaFoldDB" id="D5ZT67"/>
<dbReference type="Proteomes" id="UP000003824">
    <property type="component" value="Unassembled WGS sequence"/>
</dbReference>
<evidence type="ECO:0000313" key="2">
    <source>
        <dbReference type="EMBL" id="EFE66768.2"/>
    </source>
</evidence>
<sequence length="161" mass="17507">MIGIDPGPLLFFVVGWFFALNIMGFAHRTHRFASRRTPMIGAPVVFRIMGRIWIFVRGHLPRAGSAGLSAPGCAAAVRERRSGRAACRCAAEPLAGRRENRRELRERRIPPVTFRKGAVGIGAWVSPGRPGHGCGRSFVRRSGRADVDPVSTGALVIHKSA</sequence>
<reference evidence="3" key="1">
    <citation type="submission" date="2008-12" db="EMBL/GenBank/DDBJ databases">
        <title>Annotation of Streptomyces ghanaensis ATCC 14672.</title>
        <authorList>
            <consortium name="The Broad Institute Genome Sequencing Platform"/>
            <consortium name="Broad Institute Microbial Sequencing Center"/>
            <person name="Fischbach M."/>
            <person name="Ward D."/>
            <person name="Young S."/>
            <person name="Kodira C.D."/>
            <person name="Zeng Q."/>
            <person name="Koehrsen M."/>
            <person name="Godfrey P."/>
            <person name="Alvarado L."/>
            <person name="Berlin A.M."/>
            <person name="Borenstein D."/>
            <person name="Chen Z."/>
            <person name="Engels R."/>
            <person name="Freedman E."/>
            <person name="Gellesch M."/>
            <person name="Goldberg J."/>
            <person name="Griggs A."/>
            <person name="Gujja S."/>
            <person name="Heiman D.I."/>
            <person name="Hepburn T.A."/>
            <person name="Howarth C."/>
            <person name="Jen D."/>
            <person name="Larson L."/>
            <person name="Lewis B."/>
            <person name="Mehta T."/>
            <person name="Park D."/>
            <person name="Pearson M."/>
            <person name="Roberts A."/>
            <person name="Saif S."/>
            <person name="Shea T.D."/>
            <person name="Shenoy N."/>
            <person name="Sisk P."/>
            <person name="Stolte C."/>
            <person name="Sykes S.N."/>
            <person name="Walk T."/>
            <person name="White J."/>
            <person name="Yandava C."/>
            <person name="Straight P."/>
            <person name="Clardy J."/>
            <person name="Hung D."/>
            <person name="Kolter R."/>
            <person name="Mekalanos J."/>
            <person name="Walker S."/>
            <person name="Walsh C.T."/>
            <person name="Wieland B.L.C."/>
            <person name="Ilzarbe M."/>
            <person name="Galagan J."/>
            <person name="Nusbaum C."/>
            <person name="Birren B."/>
        </authorList>
    </citation>
    <scope>NUCLEOTIDE SEQUENCE [LARGE SCALE GENOMIC DNA]</scope>
    <source>
        <strain evidence="3">ATCC 14672 / DSM 40746 / JCM 4963 / KCTC 9882 / NRRL B-12104 / FH 1290</strain>
    </source>
</reference>
<keyword evidence="1" id="KW-0812">Transmembrane</keyword>